<comment type="similarity">
    <text evidence="2">Belongs to the band 7/mec-2 family.</text>
</comment>
<dbReference type="PROSITE" id="PS01270">
    <property type="entry name" value="BAND_7"/>
    <property type="match status" value="1"/>
</dbReference>
<evidence type="ECO:0000256" key="5">
    <source>
        <dbReference type="ARBA" id="ARBA00023136"/>
    </source>
</evidence>
<dbReference type="PANTHER" id="PTHR43327">
    <property type="entry name" value="STOMATIN-LIKE PROTEIN 2, MITOCHONDRIAL"/>
    <property type="match status" value="1"/>
</dbReference>
<dbReference type="FunFam" id="3.30.479.30:FF:000004">
    <property type="entry name" value="Putative membrane protease family, stomatin"/>
    <property type="match status" value="1"/>
</dbReference>
<reference evidence="8" key="1">
    <citation type="submission" date="2020-06" db="EMBL/GenBank/DDBJ databases">
        <title>Unique genomic features of the anaerobic methanotrophic archaea.</title>
        <authorList>
            <person name="Chadwick G.L."/>
            <person name="Skennerton C.T."/>
            <person name="Laso-Perez R."/>
            <person name="Leu A.O."/>
            <person name="Speth D.R."/>
            <person name="Yu H."/>
            <person name="Morgan-Lang C."/>
            <person name="Hatzenpichler R."/>
            <person name="Goudeau D."/>
            <person name="Malmstrom R."/>
            <person name="Brazelton W.J."/>
            <person name="Woyke T."/>
            <person name="Hallam S.J."/>
            <person name="Tyson G.W."/>
            <person name="Wegener G."/>
            <person name="Boetius A."/>
            <person name="Orphan V."/>
        </authorList>
    </citation>
    <scope>NUCLEOTIDE SEQUENCE</scope>
</reference>
<comment type="subcellular location">
    <subcellularLocation>
        <location evidence="1">Membrane</location>
        <topology evidence="1">Single-pass membrane protein</topology>
    </subcellularLocation>
</comment>
<dbReference type="InterPro" id="IPR036013">
    <property type="entry name" value="Band_7/SPFH_dom_sf"/>
</dbReference>
<organism evidence="8">
    <name type="scientific">Candidatus Methanogaster sp. ANME-2c ERB4</name>
    <dbReference type="NCBI Taxonomy" id="2759911"/>
    <lineage>
        <taxon>Archaea</taxon>
        <taxon>Methanobacteriati</taxon>
        <taxon>Methanobacteriota</taxon>
        <taxon>Stenosarchaea group</taxon>
        <taxon>Methanomicrobia</taxon>
        <taxon>Methanosarcinales</taxon>
        <taxon>ANME-2 cluster</taxon>
        <taxon>Candidatus Methanogasteraceae</taxon>
        <taxon>Candidatus Methanogaster</taxon>
    </lineage>
</organism>
<dbReference type="PANTHER" id="PTHR43327:SF10">
    <property type="entry name" value="STOMATIN-LIKE PROTEIN 2, MITOCHONDRIAL"/>
    <property type="match status" value="1"/>
</dbReference>
<feature type="domain" description="Band 7" evidence="7">
    <location>
        <begin position="23"/>
        <end position="181"/>
    </location>
</feature>
<protein>
    <recommendedName>
        <fullName evidence="7">Band 7 domain-containing protein</fullName>
    </recommendedName>
</protein>
<dbReference type="GO" id="GO:0098552">
    <property type="term" value="C:side of membrane"/>
    <property type="evidence" value="ECO:0007669"/>
    <property type="project" value="UniProtKB-ARBA"/>
</dbReference>
<feature type="transmembrane region" description="Helical" evidence="6">
    <location>
        <begin position="6"/>
        <end position="25"/>
    </location>
</feature>
<dbReference type="PRINTS" id="PR00721">
    <property type="entry name" value="STOMATIN"/>
</dbReference>
<evidence type="ECO:0000256" key="3">
    <source>
        <dbReference type="ARBA" id="ARBA00022692"/>
    </source>
</evidence>
<evidence type="ECO:0000256" key="4">
    <source>
        <dbReference type="ARBA" id="ARBA00022989"/>
    </source>
</evidence>
<gene>
    <name evidence="8" type="ORF">OEAKOMNL_00032</name>
</gene>
<proteinExistence type="inferred from homology"/>
<evidence type="ECO:0000256" key="2">
    <source>
        <dbReference type="ARBA" id="ARBA00008164"/>
    </source>
</evidence>
<accession>A0A7G9YF46</accession>
<keyword evidence="3 6" id="KW-0812">Transmembrane</keyword>
<sequence>MAFEFVTTVGIIVLIIAMVTLLKSVTTVRQYEKGIVERFGKYKEILDPGLRFIVPFVDNIAQRVDMRETVIDIEPQEVITRDNVAVTVDAVIYYAVTDPKSVRYEVANFRFAISKLAQTNLRNLIGDMSLDETLTARDTINIALRMTLDEATDKWGVKVVRVEVQKIDPPGDIADAMSKQMKAEREKRATILSAEAYREKQILEAEGDKQNAILMAEGARESAILRAEGEAKAIEKVSRAAEEFFIGNAQALKQLEVTQASLQDNTKIVVSDQSKLVNILDMLNENDKKRVVPIKV</sequence>
<keyword evidence="4 6" id="KW-1133">Transmembrane helix</keyword>
<dbReference type="GO" id="GO:0005886">
    <property type="term" value="C:plasma membrane"/>
    <property type="evidence" value="ECO:0007669"/>
    <property type="project" value="UniProtKB-ARBA"/>
</dbReference>
<evidence type="ECO:0000256" key="6">
    <source>
        <dbReference type="SAM" id="Phobius"/>
    </source>
</evidence>
<dbReference type="Gene3D" id="3.30.479.30">
    <property type="entry name" value="Band 7 domain"/>
    <property type="match status" value="1"/>
</dbReference>
<dbReference type="SMART" id="SM00244">
    <property type="entry name" value="PHB"/>
    <property type="match status" value="1"/>
</dbReference>
<dbReference type="AlphaFoldDB" id="A0A7G9YF46"/>
<dbReference type="InterPro" id="IPR001972">
    <property type="entry name" value="Stomatin_HflK_fam"/>
</dbReference>
<dbReference type="InterPro" id="IPR001107">
    <property type="entry name" value="Band_7"/>
</dbReference>
<keyword evidence="5 6" id="KW-0472">Membrane</keyword>
<evidence type="ECO:0000256" key="1">
    <source>
        <dbReference type="ARBA" id="ARBA00004167"/>
    </source>
</evidence>
<evidence type="ECO:0000313" key="8">
    <source>
        <dbReference type="EMBL" id="QNO46630.1"/>
    </source>
</evidence>
<name>A0A7G9YF46_9EURY</name>
<dbReference type="CDD" id="cd08829">
    <property type="entry name" value="SPFH_paraslipin"/>
    <property type="match status" value="1"/>
</dbReference>
<dbReference type="SUPFAM" id="SSF117892">
    <property type="entry name" value="Band 7/SPFH domain"/>
    <property type="match status" value="1"/>
</dbReference>
<dbReference type="InterPro" id="IPR050710">
    <property type="entry name" value="Band7/mec-2_domain"/>
</dbReference>
<dbReference type="InterPro" id="IPR018080">
    <property type="entry name" value="Band_7/stomatin-like_CS"/>
</dbReference>
<dbReference type="EMBL" id="MT631211">
    <property type="protein sequence ID" value="QNO46630.1"/>
    <property type="molecule type" value="Genomic_DNA"/>
</dbReference>
<dbReference type="Pfam" id="PF01145">
    <property type="entry name" value="Band_7"/>
    <property type="match status" value="1"/>
</dbReference>
<evidence type="ECO:0000259" key="7">
    <source>
        <dbReference type="SMART" id="SM00244"/>
    </source>
</evidence>